<protein>
    <recommendedName>
        <fullName evidence="2">Inhibitor of growth protein N-terminal histone-binding domain-containing protein</fullName>
    </recommendedName>
</protein>
<sequence length="329" mass="34236">MVSSPIAHTVHPVLQTSDSVVVANLPAEVAHLLEEIQAKDRLVQDCRDVIAKRDASIQKFVKLNGGHVKNPQDEAYSKVIAANYDKARILQEEKVGLSEKAGILNEGQMPVDLSIPSLLRESSGNIIPPTSLGSTGVSTPLHPLSSVGGTANIANAAIARMANSASGRTNSPANSGMQTHLALNAPHLANSAAINALNRTQRESSVSSDTKRRRLNASLGTMPATSSNLARQSSLGPGTPKAGTPASRAGSAGPSRPGKKGATTTNRKVAPHQQQQNMRKKVARGGIPKKSARRLLNQNRVSPSTTGDDESVISGTGSASPSPSAHGHD</sequence>
<feature type="compositionally biased region" description="Low complexity" evidence="1">
    <location>
        <begin position="317"/>
        <end position="329"/>
    </location>
</feature>
<proteinExistence type="predicted"/>
<evidence type="ECO:0000256" key="1">
    <source>
        <dbReference type="SAM" id="MobiDB-lite"/>
    </source>
</evidence>
<dbReference type="Proteomes" id="UP001357485">
    <property type="component" value="Unassembled WGS sequence"/>
</dbReference>
<dbReference type="EMBL" id="JAVRRA010025886">
    <property type="protein sequence ID" value="KAK5105640.1"/>
    <property type="molecule type" value="Genomic_DNA"/>
</dbReference>
<feature type="compositionally biased region" description="Polar residues" evidence="1">
    <location>
        <begin position="223"/>
        <end position="236"/>
    </location>
</feature>
<feature type="region of interest" description="Disordered" evidence="1">
    <location>
        <begin position="217"/>
        <end position="329"/>
    </location>
</feature>
<dbReference type="SMART" id="SM01408">
    <property type="entry name" value="ING"/>
    <property type="match status" value="1"/>
</dbReference>
<accession>A0ABR0KQ82</accession>
<name>A0ABR0KQ82_9PEZI</name>
<organism evidence="3 4">
    <name type="scientific">Cryomyces antarcticus</name>
    <dbReference type="NCBI Taxonomy" id="329879"/>
    <lineage>
        <taxon>Eukaryota</taxon>
        <taxon>Fungi</taxon>
        <taxon>Dikarya</taxon>
        <taxon>Ascomycota</taxon>
        <taxon>Pezizomycotina</taxon>
        <taxon>Dothideomycetes</taxon>
        <taxon>Dothideomycetes incertae sedis</taxon>
        <taxon>Cryomyces</taxon>
    </lineage>
</organism>
<evidence type="ECO:0000313" key="4">
    <source>
        <dbReference type="Proteomes" id="UP001357485"/>
    </source>
</evidence>
<dbReference type="InterPro" id="IPR024610">
    <property type="entry name" value="ING_N_histone-binding"/>
</dbReference>
<dbReference type="CDD" id="cd16858">
    <property type="entry name" value="ING_ING3_Yng2p"/>
    <property type="match status" value="1"/>
</dbReference>
<feature type="compositionally biased region" description="Polar residues" evidence="1">
    <location>
        <begin position="262"/>
        <end position="277"/>
    </location>
</feature>
<dbReference type="Gene3D" id="6.10.140.1740">
    <property type="match status" value="1"/>
</dbReference>
<feature type="non-terminal residue" evidence="3">
    <location>
        <position position="329"/>
    </location>
</feature>
<feature type="domain" description="Inhibitor of growth protein N-terminal histone-binding" evidence="2">
    <location>
        <begin position="13"/>
        <end position="118"/>
    </location>
</feature>
<dbReference type="Pfam" id="PF12998">
    <property type="entry name" value="ING"/>
    <property type="match status" value="1"/>
</dbReference>
<keyword evidence="4" id="KW-1185">Reference proteome</keyword>
<evidence type="ECO:0000259" key="2">
    <source>
        <dbReference type="SMART" id="SM01408"/>
    </source>
</evidence>
<reference evidence="3 4" key="1">
    <citation type="submission" date="2023-08" db="EMBL/GenBank/DDBJ databases">
        <title>Black Yeasts Isolated from many extreme environments.</title>
        <authorList>
            <person name="Coleine C."/>
            <person name="Stajich J.E."/>
            <person name="Selbmann L."/>
        </authorList>
    </citation>
    <scope>NUCLEOTIDE SEQUENCE [LARGE SCALE GENOMIC DNA]</scope>
    <source>
        <strain evidence="3 4">CCFEE 536</strain>
    </source>
</reference>
<feature type="compositionally biased region" description="Polar residues" evidence="1">
    <location>
        <begin position="296"/>
        <end position="306"/>
    </location>
</feature>
<comment type="caution">
    <text evidence="3">The sequence shown here is derived from an EMBL/GenBank/DDBJ whole genome shotgun (WGS) entry which is preliminary data.</text>
</comment>
<gene>
    <name evidence="3" type="ORF">LTR16_006614</name>
</gene>
<evidence type="ECO:0000313" key="3">
    <source>
        <dbReference type="EMBL" id="KAK5105640.1"/>
    </source>
</evidence>